<proteinExistence type="predicted"/>
<feature type="signal peptide" evidence="1">
    <location>
        <begin position="1"/>
        <end position="17"/>
    </location>
</feature>
<protein>
    <submittedName>
        <fullName evidence="2">Uncharacterized protein</fullName>
    </submittedName>
</protein>
<evidence type="ECO:0000256" key="1">
    <source>
        <dbReference type="SAM" id="SignalP"/>
    </source>
</evidence>
<reference evidence="2 3" key="1">
    <citation type="journal article" date="2022" name="Nat. Plants">
        <title>Genomes of leafy and leafless Platanthera orchids illuminate the evolution of mycoheterotrophy.</title>
        <authorList>
            <person name="Li M.H."/>
            <person name="Liu K.W."/>
            <person name="Li Z."/>
            <person name="Lu H.C."/>
            <person name="Ye Q.L."/>
            <person name="Zhang D."/>
            <person name="Wang J.Y."/>
            <person name="Li Y.F."/>
            <person name="Zhong Z.M."/>
            <person name="Liu X."/>
            <person name="Yu X."/>
            <person name="Liu D.K."/>
            <person name="Tu X.D."/>
            <person name="Liu B."/>
            <person name="Hao Y."/>
            <person name="Liao X.Y."/>
            <person name="Jiang Y.T."/>
            <person name="Sun W.H."/>
            <person name="Chen J."/>
            <person name="Chen Y.Q."/>
            <person name="Ai Y."/>
            <person name="Zhai J.W."/>
            <person name="Wu S.S."/>
            <person name="Zhou Z."/>
            <person name="Hsiao Y.Y."/>
            <person name="Wu W.L."/>
            <person name="Chen Y.Y."/>
            <person name="Lin Y.F."/>
            <person name="Hsu J.L."/>
            <person name="Li C.Y."/>
            <person name="Wang Z.W."/>
            <person name="Zhao X."/>
            <person name="Zhong W.Y."/>
            <person name="Ma X.K."/>
            <person name="Ma L."/>
            <person name="Huang J."/>
            <person name="Chen G.Z."/>
            <person name="Huang M.Z."/>
            <person name="Huang L."/>
            <person name="Peng D.H."/>
            <person name="Luo Y.B."/>
            <person name="Zou S.Q."/>
            <person name="Chen S.P."/>
            <person name="Lan S."/>
            <person name="Tsai W.C."/>
            <person name="Van de Peer Y."/>
            <person name="Liu Z.J."/>
        </authorList>
    </citation>
    <scope>NUCLEOTIDE SEQUENCE [LARGE SCALE GENOMIC DNA]</scope>
    <source>
        <strain evidence="2">Lor288</strain>
    </source>
</reference>
<name>A0ABR2LWH7_9ASPA</name>
<gene>
    <name evidence="2" type="ORF">KSP40_PGU003907</name>
</gene>
<evidence type="ECO:0000313" key="3">
    <source>
        <dbReference type="Proteomes" id="UP001412067"/>
    </source>
</evidence>
<comment type="caution">
    <text evidence="2">The sequence shown here is derived from an EMBL/GenBank/DDBJ whole genome shotgun (WGS) entry which is preliminary data.</text>
</comment>
<sequence length="194" mass="21077">MAILVASSLLFPPSPFAVPCRKPFPPPAIQSADGKLHHLLYRSPPLTINQHGSSSAPTTTRRLSHYAHLASKLVLSGRLNEFLTIAESILTSDVITAAESASFMSRIEAKFFSEGISAVISDGGLVDVLDFLGSADKLGIKPLPLLVGSAITAFEAESIRLMHQGRLEEFARLMEILAGKLNQLSFNSYRLFHY</sequence>
<dbReference type="EMBL" id="JBBWWR010000014">
    <property type="protein sequence ID" value="KAK8953220.1"/>
    <property type="molecule type" value="Genomic_DNA"/>
</dbReference>
<keyword evidence="3" id="KW-1185">Reference proteome</keyword>
<keyword evidence="1" id="KW-0732">Signal</keyword>
<organism evidence="2 3">
    <name type="scientific">Platanthera guangdongensis</name>
    <dbReference type="NCBI Taxonomy" id="2320717"/>
    <lineage>
        <taxon>Eukaryota</taxon>
        <taxon>Viridiplantae</taxon>
        <taxon>Streptophyta</taxon>
        <taxon>Embryophyta</taxon>
        <taxon>Tracheophyta</taxon>
        <taxon>Spermatophyta</taxon>
        <taxon>Magnoliopsida</taxon>
        <taxon>Liliopsida</taxon>
        <taxon>Asparagales</taxon>
        <taxon>Orchidaceae</taxon>
        <taxon>Orchidoideae</taxon>
        <taxon>Orchideae</taxon>
        <taxon>Orchidinae</taxon>
        <taxon>Platanthera</taxon>
    </lineage>
</organism>
<feature type="chain" id="PRO_5045712880" evidence="1">
    <location>
        <begin position="18"/>
        <end position="194"/>
    </location>
</feature>
<dbReference type="Proteomes" id="UP001412067">
    <property type="component" value="Unassembled WGS sequence"/>
</dbReference>
<accession>A0ABR2LWH7</accession>
<evidence type="ECO:0000313" key="2">
    <source>
        <dbReference type="EMBL" id="KAK8953220.1"/>
    </source>
</evidence>